<evidence type="ECO:0008006" key="5">
    <source>
        <dbReference type="Google" id="ProtNLM"/>
    </source>
</evidence>
<sequence>MRVLNILLFPLLIVRPSLAEFPATMLVGCGREEPDHRQSRGLPNVSRESTEFHSASAPSKSSLHSLWQADKGKVRVSSLASLWFSL</sequence>
<evidence type="ECO:0000313" key="3">
    <source>
        <dbReference type="EMBL" id="KAH3702162.1"/>
    </source>
</evidence>
<name>A0A9D3YKF4_DREPO</name>
<evidence type="ECO:0000313" key="4">
    <source>
        <dbReference type="Proteomes" id="UP000828390"/>
    </source>
</evidence>
<feature type="chain" id="PRO_5038822574" description="Secreted protein" evidence="2">
    <location>
        <begin position="20"/>
        <end position="86"/>
    </location>
</feature>
<dbReference type="EMBL" id="JAIWYP010000015">
    <property type="protein sequence ID" value="KAH3702162.1"/>
    <property type="molecule type" value="Genomic_DNA"/>
</dbReference>
<evidence type="ECO:0000256" key="1">
    <source>
        <dbReference type="SAM" id="MobiDB-lite"/>
    </source>
</evidence>
<dbReference type="Proteomes" id="UP000828390">
    <property type="component" value="Unassembled WGS sequence"/>
</dbReference>
<keyword evidence="2" id="KW-0732">Signal</keyword>
<proteinExistence type="predicted"/>
<feature type="signal peptide" evidence="2">
    <location>
        <begin position="1"/>
        <end position="19"/>
    </location>
</feature>
<accession>A0A9D3YKF4</accession>
<reference evidence="3" key="1">
    <citation type="journal article" date="2019" name="bioRxiv">
        <title>The Genome of the Zebra Mussel, Dreissena polymorpha: A Resource for Invasive Species Research.</title>
        <authorList>
            <person name="McCartney M.A."/>
            <person name="Auch B."/>
            <person name="Kono T."/>
            <person name="Mallez S."/>
            <person name="Zhang Y."/>
            <person name="Obille A."/>
            <person name="Becker A."/>
            <person name="Abrahante J.E."/>
            <person name="Garbe J."/>
            <person name="Badalamenti J.P."/>
            <person name="Herman A."/>
            <person name="Mangelson H."/>
            <person name="Liachko I."/>
            <person name="Sullivan S."/>
            <person name="Sone E.D."/>
            <person name="Koren S."/>
            <person name="Silverstein K.A.T."/>
            <person name="Beckman K.B."/>
            <person name="Gohl D.M."/>
        </authorList>
    </citation>
    <scope>NUCLEOTIDE SEQUENCE</scope>
    <source>
        <strain evidence="3">Duluth1</strain>
        <tissue evidence="3">Whole animal</tissue>
    </source>
</reference>
<gene>
    <name evidence="3" type="ORF">DPMN_077167</name>
</gene>
<keyword evidence="4" id="KW-1185">Reference proteome</keyword>
<evidence type="ECO:0000256" key="2">
    <source>
        <dbReference type="SAM" id="SignalP"/>
    </source>
</evidence>
<organism evidence="3 4">
    <name type="scientific">Dreissena polymorpha</name>
    <name type="common">Zebra mussel</name>
    <name type="synonym">Mytilus polymorpha</name>
    <dbReference type="NCBI Taxonomy" id="45954"/>
    <lineage>
        <taxon>Eukaryota</taxon>
        <taxon>Metazoa</taxon>
        <taxon>Spiralia</taxon>
        <taxon>Lophotrochozoa</taxon>
        <taxon>Mollusca</taxon>
        <taxon>Bivalvia</taxon>
        <taxon>Autobranchia</taxon>
        <taxon>Heteroconchia</taxon>
        <taxon>Euheterodonta</taxon>
        <taxon>Imparidentia</taxon>
        <taxon>Neoheterodontei</taxon>
        <taxon>Myida</taxon>
        <taxon>Dreissenoidea</taxon>
        <taxon>Dreissenidae</taxon>
        <taxon>Dreissena</taxon>
    </lineage>
</organism>
<dbReference type="AlphaFoldDB" id="A0A9D3YKF4"/>
<protein>
    <recommendedName>
        <fullName evidence="5">Secreted protein</fullName>
    </recommendedName>
</protein>
<reference evidence="3" key="2">
    <citation type="submission" date="2020-11" db="EMBL/GenBank/DDBJ databases">
        <authorList>
            <person name="McCartney M.A."/>
            <person name="Auch B."/>
            <person name="Kono T."/>
            <person name="Mallez S."/>
            <person name="Becker A."/>
            <person name="Gohl D.M."/>
            <person name="Silverstein K.A.T."/>
            <person name="Koren S."/>
            <person name="Bechman K.B."/>
            <person name="Herman A."/>
            <person name="Abrahante J.E."/>
            <person name="Garbe J."/>
        </authorList>
    </citation>
    <scope>NUCLEOTIDE SEQUENCE</scope>
    <source>
        <strain evidence="3">Duluth1</strain>
        <tissue evidence="3">Whole animal</tissue>
    </source>
</reference>
<comment type="caution">
    <text evidence="3">The sequence shown here is derived from an EMBL/GenBank/DDBJ whole genome shotgun (WGS) entry which is preliminary data.</text>
</comment>
<feature type="region of interest" description="Disordered" evidence="1">
    <location>
        <begin position="32"/>
        <end position="54"/>
    </location>
</feature>